<evidence type="ECO:0000313" key="3">
    <source>
        <dbReference type="Proteomes" id="UP001189429"/>
    </source>
</evidence>
<reference evidence="2" key="1">
    <citation type="submission" date="2023-10" db="EMBL/GenBank/DDBJ databases">
        <authorList>
            <person name="Chen Y."/>
            <person name="Shah S."/>
            <person name="Dougan E. K."/>
            <person name="Thang M."/>
            <person name="Chan C."/>
        </authorList>
    </citation>
    <scope>NUCLEOTIDE SEQUENCE [LARGE SCALE GENOMIC DNA]</scope>
</reference>
<organism evidence="2 3">
    <name type="scientific">Prorocentrum cordatum</name>
    <dbReference type="NCBI Taxonomy" id="2364126"/>
    <lineage>
        <taxon>Eukaryota</taxon>
        <taxon>Sar</taxon>
        <taxon>Alveolata</taxon>
        <taxon>Dinophyceae</taxon>
        <taxon>Prorocentrales</taxon>
        <taxon>Prorocentraceae</taxon>
        <taxon>Prorocentrum</taxon>
    </lineage>
</organism>
<accession>A0ABN9PEE5</accession>
<gene>
    <name evidence="2" type="ORF">PCOR1329_LOCUS1270</name>
</gene>
<feature type="compositionally biased region" description="Polar residues" evidence="1">
    <location>
        <begin position="380"/>
        <end position="390"/>
    </location>
</feature>
<sequence>MRHLPTGQQLCVAVDEEPAAVACVERLASDLADLVKLTDWGTPELLNSDPACATDAPVMYSEPMLRRFSEAKCKLAVLETNAPPRFEVQYGAQLESVRKAFKDVAHRTFLAANERYFTMFAGALRLAADRRWDDAHSKLNALRAVLKWDIGQLHGPFLTSGDALEALVDWRAQLAEPISQWYQGIALLARLYAGNAMDDDADTADVGDVMTNKFDEVMVFVDSVLLTECPWDKPSGPDASFQAVAHTAPVQAAWSPACIACTRGIMGCCKVLLEQYTPAHVIATARRLDADDATACRWGEELDAAAGLSRSKDDADALADTCALVDSILQLRRCFGFNGLSEKWRIKLAATAVGLVTTGANVHHSQQPPTCDPDQQQSTVQAAETATPSPETEGAVPAQALAGGAQPVQTQAAETETPSGTSKDIQPVRAAAPSPGCARTASEADLPTHDAAQQSQPPPQVALTGSQLARIAENRAEAAARRRVKQRKGPPAVQAAAVHPAPAPESASAAGAAPARPGPAAASDASVAIAEAAVAAAAACGAGSAGAEAEATAAVAALSEPAGGDPGTAGDAADTQAMALGTSTPRDGEEGDGRDGEGEASLPLAQTLNADVVMLTARLCKFAGGLHEARVRFDALLFASADPEHRMALANDVRLAVDAAVALYEASVQAGRDAETLSEVPLRARMAIHCFGSAAYEAGDQVLTNAWELGQSVLRLVRRHLSEAVAQVVIGGGDGPGDGTTLNDFLSAQTVVDTRDKVAILKTCDTELGRSLYRDVRFMLEHLLPLLNRVDEACVGQNATPHAVAADPAVVAACRLASSMTLLLTMFRPAPAAADGSSSGIQQVAETVRKVSAVFAAKGCGLLSPHPAVAASVAALLETADRAAADATAAAEAPVVVARKRARRGSGSFAKKAPELEGDAIDVE</sequence>
<feature type="compositionally biased region" description="Polar residues" evidence="1">
    <location>
        <begin position="407"/>
        <end position="424"/>
    </location>
</feature>
<feature type="compositionally biased region" description="Low complexity" evidence="1">
    <location>
        <begin position="361"/>
        <end position="379"/>
    </location>
</feature>
<feature type="region of interest" description="Disordered" evidence="1">
    <location>
        <begin position="361"/>
        <end position="520"/>
    </location>
</feature>
<protein>
    <submittedName>
        <fullName evidence="2">Uncharacterized protein</fullName>
    </submittedName>
</protein>
<feature type="region of interest" description="Disordered" evidence="1">
    <location>
        <begin position="581"/>
        <end position="600"/>
    </location>
</feature>
<evidence type="ECO:0000313" key="2">
    <source>
        <dbReference type="EMBL" id="CAK0789804.1"/>
    </source>
</evidence>
<comment type="caution">
    <text evidence="2">The sequence shown here is derived from an EMBL/GenBank/DDBJ whole genome shotgun (WGS) entry which is preliminary data.</text>
</comment>
<feature type="compositionally biased region" description="Low complexity" evidence="1">
    <location>
        <begin position="490"/>
        <end position="520"/>
    </location>
</feature>
<proteinExistence type="predicted"/>
<evidence type="ECO:0000256" key="1">
    <source>
        <dbReference type="SAM" id="MobiDB-lite"/>
    </source>
</evidence>
<feature type="compositionally biased region" description="Basic and acidic residues" evidence="1">
    <location>
        <begin position="586"/>
        <end position="597"/>
    </location>
</feature>
<keyword evidence="3" id="KW-1185">Reference proteome</keyword>
<dbReference type="EMBL" id="CAUYUJ010000307">
    <property type="protein sequence ID" value="CAK0789804.1"/>
    <property type="molecule type" value="Genomic_DNA"/>
</dbReference>
<dbReference type="Proteomes" id="UP001189429">
    <property type="component" value="Unassembled WGS sequence"/>
</dbReference>
<name>A0ABN9PEE5_9DINO</name>